<name>A0A7J6SLZ0_PEROL</name>
<comment type="caution">
    <text evidence="1">The sequence shown here is derived from an EMBL/GenBank/DDBJ whole genome shotgun (WGS) entry which is preliminary data.</text>
</comment>
<reference evidence="1 2" key="1">
    <citation type="submission" date="2020-04" db="EMBL/GenBank/DDBJ databases">
        <title>Perkinsus olseni comparative genomics.</title>
        <authorList>
            <person name="Bogema D.R."/>
        </authorList>
    </citation>
    <scope>NUCLEOTIDE SEQUENCE [LARGE SCALE GENOMIC DNA]</scope>
    <source>
        <strain evidence="1">ATCC PRA-205</strain>
    </source>
</reference>
<gene>
    <name evidence="1" type="ORF">FOZ62_021890</name>
</gene>
<dbReference type="EMBL" id="JABANM010013755">
    <property type="protein sequence ID" value="KAF4733833.1"/>
    <property type="molecule type" value="Genomic_DNA"/>
</dbReference>
<sequence length="163" mass="18093">SNLIEQLRKREVDKESSEEWYDDEPLIEIEITRLRMAHCGLTLRHLTQPLLASRPKVKSSASVALGSWDLSSNAISGERRADIGDSSLLSTVKGVCKTIKEVDISWNPPGCAGLFRSILPTCPHAAKVIGASVVLLREEKVGPRKEPSDAFEFNRTQKWSLQP</sequence>
<feature type="non-terminal residue" evidence="1">
    <location>
        <position position="163"/>
    </location>
</feature>
<dbReference type="Proteomes" id="UP000574390">
    <property type="component" value="Unassembled WGS sequence"/>
</dbReference>
<proteinExistence type="predicted"/>
<evidence type="ECO:0000313" key="2">
    <source>
        <dbReference type="Proteomes" id="UP000574390"/>
    </source>
</evidence>
<organism evidence="1 2">
    <name type="scientific">Perkinsus olseni</name>
    <name type="common">Perkinsus atlanticus</name>
    <dbReference type="NCBI Taxonomy" id="32597"/>
    <lineage>
        <taxon>Eukaryota</taxon>
        <taxon>Sar</taxon>
        <taxon>Alveolata</taxon>
        <taxon>Perkinsozoa</taxon>
        <taxon>Perkinsea</taxon>
        <taxon>Perkinsida</taxon>
        <taxon>Perkinsidae</taxon>
        <taxon>Perkinsus</taxon>
    </lineage>
</organism>
<accession>A0A7J6SLZ0</accession>
<feature type="non-terminal residue" evidence="1">
    <location>
        <position position="1"/>
    </location>
</feature>
<evidence type="ECO:0000313" key="1">
    <source>
        <dbReference type="EMBL" id="KAF4733833.1"/>
    </source>
</evidence>
<dbReference type="AlphaFoldDB" id="A0A7J6SLZ0"/>
<protein>
    <submittedName>
        <fullName evidence="1">Uncharacterized protein</fullName>
    </submittedName>
</protein>